<dbReference type="InterPro" id="IPR051332">
    <property type="entry name" value="Fosfomycin_Res_Enzymes"/>
</dbReference>
<dbReference type="Gene3D" id="3.10.180.10">
    <property type="entry name" value="2,3-Dihydroxybiphenyl 1,2-Dioxygenase, domain 1"/>
    <property type="match status" value="1"/>
</dbReference>
<dbReference type="InterPro" id="IPR029068">
    <property type="entry name" value="Glyas_Bleomycin-R_OHBP_Dase"/>
</dbReference>
<dbReference type="PROSITE" id="PS51819">
    <property type="entry name" value="VOC"/>
    <property type="match status" value="1"/>
</dbReference>
<keyword evidence="3" id="KW-1185">Reference proteome</keyword>
<sequence length="128" mass="13843">MSIAHVALWTRDLETVASFWSRFLGASVGEIYESRRRPGFRSRFLTLGEGPAIEIMEGPWVAPADPEGVERAGFAHIAVSLGREAAVDAMAARAAAEGILVSPARWTGDGFYEAVLRDPDGNLIEITI</sequence>
<evidence type="ECO:0000313" key="2">
    <source>
        <dbReference type="EMBL" id="NVD40784.1"/>
    </source>
</evidence>
<name>A0A7Y6UP87_9HYPH</name>
<protein>
    <submittedName>
        <fullName evidence="2">VOC family protein</fullName>
    </submittedName>
</protein>
<proteinExistence type="predicted"/>
<dbReference type="Proteomes" id="UP000520198">
    <property type="component" value="Unassembled WGS sequence"/>
</dbReference>
<dbReference type="RefSeq" id="WP_176354303.1">
    <property type="nucleotide sequence ID" value="NZ_JABWDU010000004.1"/>
</dbReference>
<dbReference type="SUPFAM" id="SSF54593">
    <property type="entry name" value="Glyoxalase/Bleomycin resistance protein/Dihydroxybiphenyl dioxygenase"/>
    <property type="match status" value="1"/>
</dbReference>
<evidence type="ECO:0000259" key="1">
    <source>
        <dbReference type="PROSITE" id="PS51819"/>
    </source>
</evidence>
<dbReference type="AlphaFoldDB" id="A0A7Y6UP87"/>
<evidence type="ECO:0000313" key="3">
    <source>
        <dbReference type="Proteomes" id="UP000520198"/>
    </source>
</evidence>
<comment type="caution">
    <text evidence="2">The sequence shown here is derived from an EMBL/GenBank/DDBJ whole genome shotgun (WGS) entry which is preliminary data.</text>
</comment>
<dbReference type="InterPro" id="IPR037523">
    <property type="entry name" value="VOC_core"/>
</dbReference>
<dbReference type="PANTHER" id="PTHR36113">
    <property type="entry name" value="LYASE, PUTATIVE-RELATED-RELATED"/>
    <property type="match status" value="1"/>
</dbReference>
<feature type="domain" description="VOC" evidence="1">
    <location>
        <begin position="2"/>
        <end position="128"/>
    </location>
</feature>
<dbReference type="EMBL" id="JABWDU010000004">
    <property type="protein sequence ID" value="NVD40784.1"/>
    <property type="molecule type" value="Genomic_DNA"/>
</dbReference>
<organism evidence="2 3">
    <name type="scientific">Ensifer oleiphilus</name>
    <dbReference type="NCBI Taxonomy" id="2742698"/>
    <lineage>
        <taxon>Bacteria</taxon>
        <taxon>Pseudomonadati</taxon>
        <taxon>Pseudomonadota</taxon>
        <taxon>Alphaproteobacteria</taxon>
        <taxon>Hyphomicrobiales</taxon>
        <taxon>Rhizobiaceae</taxon>
        <taxon>Sinorhizobium/Ensifer group</taxon>
        <taxon>Ensifer</taxon>
    </lineage>
</organism>
<dbReference type="Pfam" id="PF00903">
    <property type="entry name" value="Glyoxalase"/>
    <property type="match status" value="1"/>
</dbReference>
<gene>
    <name evidence="2" type="ORF">HT585_18085</name>
</gene>
<reference evidence="2 3" key="1">
    <citation type="submission" date="2020-06" db="EMBL/GenBank/DDBJ databases">
        <authorList>
            <person name="Grouzdev D.S."/>
        </authorList>
    </citation>
    <scope>NUCLEOTIDE SEQUENCE [LARGE SCALE GENOMIC DNA]</scope>
    <source>
        <strain evidence="2 3">HO-A22</strain>
    </source>
</reference>
<dbReference type="InterPro" id="IPR004360">
    <property type="entry name" value="Glyas_Fos-R_dOase_dom"/>
</dbReference>
<dbReference type="PANTHER" id="PTHR36113:SF1">
    <property type="entry name" value="GLYOXALASE_BLEOMYCIN RESISTANCE PROTEIN_DIOXYGENASE"/>
    <property type="match status" value="1"/>
</dbReference>
<accession>A0A7Y6UP87</accession>